<reference evidence="3" key="1">
    <citation type="submission" date="2016-11" db="EMBL/GenBank/DDBJ databases">
        <authorList>
            <person name="Varghese N."/>
            <person name="Submissions S."/>
        </authorList>
    </citation>
    <scope>NUCLEOTIDE SEQUENCE [LARGE SCALE GENOMIC DNA]</scope>
    <source>
        <strain evidence="3">DSM 19858</strain>
    </source>
</reference>
<proteinExistence type="predicted"/>
<keyword evidence="1" id="KW-0812">Transmembrane</keyword>
<organism evidence="2 3">
    <name type="scientific">Pseudozobellia thermophila</name>
    <dbReference type="NCBI Taxonomy" id="192903"/>
    <lineage>
        <taxon>Bacteria</taxon>
        <taxon>Pseudomonadati</taxon>
        <taxon>Bacteroidota</taxon>
        <taxon>Flavobacteriia</taxon>
        <taxon>Flavobacteriales</taxon>
        <taxon>Flavobacteriaceae</taxon>
        <taxon>Pseudozobellia</taxon>
    </lineage>
</organism>
<feature type="transmembrane region" description="Helical" evidence="1">
    <location>
        <begin position="6"/>
        <end position="23"/>
    </location>
</feature>
<dbReference type="RefSeq" id="WP_072995796.1">
    <property type="nucleotide sequence ID" value="NZ_FQYU01000017.1"/>
</dbReference>
<evidence type="ECO:0000256" key="1">
    <source>
        <dbReference type="SAM" id="Phobius"/>
    </source>
</evidence>
<accession>A0A1M6P0R7</accession>
<keyword evidence="1" id="KW-0472">Membrane</keyword>
<feature type="transmembrane region" description="Helical" evidence="1">
    <location>
        <begin position="109"/>
        <end position="133"/>
    </location>
</feature>
<dbReference type="OrthoDB" id="954824at2"/>
<dbReference type="Proteomes" id="UP000184543">
    <property type="component" value="Unassembled WGS sequence"/>
</dbReference>
<protein>
    <recommendedName>
        <fullName evidence="4">DUF3592 domain-containing protein</fullName>
    </recommendedName>
</protein>
<evidence type="ECO:0000313" key="2">
    <source>
        <dbReference type="EMBL" id="SHK01545.1"/>
    </source>
</evidence>
<evidence type="ECO:0008006" key="4">
    <source>
        <dbReference type="Google" id="ProtNLM"/>
    </source>
</evidence>
<name>A0A1M6P0R7_9FLAO</name>
<sequence>MKMIEYLYYGMLIISIVLIYFALRQYNGTKELIQSGIKTKAEVVDLIEVSDDEGTAFKPVFEYRDRSKNLKTFKSQVSSRPAPYKIGDKVNIIYSPDSDERKVVSFWGLYRWTIILLCIASPLLIIGGGYLLYSRG</sequence>
<gene>
    <name evidence="2" type="ORF">SAMN04488513_11718</name>
</gene>
<keyword evidence="1" id="KW-1133">Transmembrane helix</keyword>
<dbReference type="AlphaFoldDB" id="A0A1M6P0R7"/>
<evidence type="ECO:0000313" key="3">
    <source>
        <dbReference type="Proteomes" id="UP000184543"/>
    </source>
</evidence>
<keyword evidence="3" id="KW-1185">Reference proteome</keyword>
<dbReference type="EMBL" id="FQYU01000017">
    <property type="protein sequence ID" value="SHK01545.1"/>
    <property type="molecule type" value="Genomic_DNA"/>
</dbReference>